<comment type="caution">
    <text evidence="1">The sequence shown here is derived from an EMBL/GenBank/DDBJ whole genome shotgun (WGS) entry which is preliminary data.</text>
</comment>
<evidence type="ECO:0000313" key="2">
    <source>
        <dbReference type="Proteomes" id="UP000266861"/>
    </source>
</evidence>
<reference evidence="1 2" key="1">
    <citation type="submission" date="2018-08" db="EMBL/GenBank/DDBJ databases">
        <title>Genome and evolution of the arbuscular mycorrhizal fungus Diversispora epigaea (formerly Glomus versiforme) and its bacterial endosymbionts.</title>
        <authorList>
            <person name="Sun X."/>
            <person name="Fei Z."/>
            <person name="Harrison M."/>
        </authorList>
    </citation>
    <scope>NUCLEOTIDE SEQUENCE [LARGE SCALE GENOMIC DNA]</scope>
    <source>
        <strain evidence="1 2">IT104</strain>
    </source>
</reference>
<dbReference type="Proteomes" id="UP000266861">
    <property type="component" value="Unassembled WGS sequence"/>
</dbReference>
<dbReference type="EMBL" id="PQFF01000102">
    <property type="protein sequence ID" value="RHZ82545.1"/>
    <property type="molecule type" value="Genomic_DNA"/>
</dbReference>
<name>A0A397J2M7_9GLOM</name>
<dbReference type="OrthoDB" id="10616177at2759"/>
<protein>
    <submittedName>
        <fullName evidence="1">Uncharacterized protein</fullName>
    </submittedName>
</protein>
<gene>
    <name evidence="1" type="ORF">Glove_109g145</name>
</gene>
<sequence>MSLRLDDWKDFGQLYSGLEKLFDFKGSLDAHKFIIDNNEINFSWSKRNLSVSLKNTNVPIRIYDVMMKKGTVFQLSVQYLSVGVKRSYMESLGELPAPCDKKMIPSVLIIVHQQLPAQYLLSCIVRLSAAVDEKPVTKEITFSMLNETHRVANLLQDRIN</sequence>
<accession>A0A397J2M7</accession>
<proteinExistence type="predicted"/>
<evidence type="ECO:0000313" key="1">
    <source>
        <dbReference type="EMBL" id="RHZ82545.1"/>
    </source>
</evidence>
<keyword evidence="2" id="KW-1185">Reference proteome</keyword>
<dbReference type="AlphaFoldDB" id="A0A397J2M7"/>
<organism evidence="1 2">
    <name type="scientific">Diversispora epigaea</name>
    <dbReference type="NCBI Taxonomy" id="1348612"/>
    <lineage>
        <taxon>Eukaryota</taxon>
        <taxon>Fungi</taxon>
        <taxon>Fungi incertae sedis</taxon>
        <taxon>Mucoromycota</taxon>
        <taxon>Glomeromycotina</taxon>
        <taxon>Glomeromycetes</taxon>
        <taxon>Diversisporales</taxon>
        <taxon>Diversisporaceae</taxon>
        <taxon>Diversispora</taxon>
    </lineage>
</organism>